<sequence>MASIHYINNKLKRQFEDIQYLMKKQEKLFEEMNKSITEKDDYEINLETTVRKLIEHGLSKVEITGVTPIRYEEILAERRYYNIPYIYLNVDEVKD</sequence>
<dbReference type="EMBL" id="JACJHX010000016">
    <property type="protein sequence ID" value="MBA9028651.1"/>
    <property type="molecule type" value="Genomic_DNA"/>
</dbReference>
<evidence type="ECO:0000313" key="1">
    <source>
        <dbReference type="EMBL" id="MBA9028651.1"/>
    </source>
</evidence>
<proteinExistence type="predicted"/>
<dbReference type="RefSeq" id="WP_182503686.1">
    <property type="nucleotide sequence ID" value="NZ_JACJHX010000016.1"/>
</dbReference>
<protein>
    <submittedName>
        <fullName evidence="1">Uncharacterized protein</fullName>
    </submittedName>
</protein>
<reference evidence="1 2" key="1">
    <citation type="submission" date="2020-08" db="EMBL/GenBank/DDBJ databases">
        <title>Genomic Encyclopedia of Type Strains, Phase IV (KMG-IV): sequencing the most valuable type-strain genomes for metagenomic binning, comparative biology and taxonomic classification.</title>
        <authorList>
            <person name="Goeker M."/>
        </authorList>
    </citation>
    <scope>NUCLEOTIDE SEQUENCE [LARGE SCALE GENOMIC DNA]</scope>
    <source>
        <strain evidence="1 2">DSM 105481</strain>
    </source>
</reference>
<name>A0ABR6CUE2_9BACI</name>
<organism evidence="1 2">
    <name type="scientific">Peribacillus huizhouensis</name>
    <dbReference type="NCBI Taxonomy" id="1501239"/>
    <lineage>
        <taxon>Bacteria</taxon>
        <taxon>Bacillati</taxon>
        <taxon>Bacillota</taxon>
        <taxon>Bacilli</taxon>
        <taxon>Bacillales</taxon>
        <taxon>Bacillaceae</taxon>
        <taxon>Peribacillus</taxon>
    </lineage>
</organism>
<gene>
    <name evidence="1" type="ORF">HNP81_003971</name>
</gene>
<evidence type="ECO:0000313" key="2">
    <source>
        <dbReference type="Proteomes" id="UP000626697"/>
    </source>
</evidence>
<keyword evidence="2" id="KW-1185">Reference proteome</keyword>
<accession>A0ABR6CUE2</accession>
<dbReference type="Proteomes" id="UP000626697">
    <property type="component" value="Unassembled WGS sequence"/>
</dbReference>
<comment type="caution">
    <text evidence="1">The sequence shown here is derived from an EMBL/GenBank/DDBJ whole genome shotgun (WGS) entry which is preliminary data.</text>
</comment>